<feature type="region of interest" description="Disordered" evidence="2">
    <location>
        <begin position="133"/>
        <end position="205"/>
    </location>
</feature>
<keyword evidence="1" id="KW-0175">Coiled coil</keyword>
<organism evidence="3 4">
    <name type="scientific">Pleurodeles waltl</name>
    <name type="common">Iberian ribbed newt</name>
    <dbReference type="NCBI Taxonomy" id="8319"/>
    <lineage>
        <taxon>Eukaryota</taxon>
        <taxon>Metazoa</taxon>
        <taxon>Chordata</taxon>
        <taxon>Craniata</taxon>
        <taxon>Vertebrata</taxon>
        <taxon>Euteleostomi</taxon>
        <taxon>Amphibia</taxon>
        <taxon>Batrachia</taxon>
        <taxon>Caudata</taxon>
        <taxon>Salamandroidea</taxon>
        <taxon>Salamandridae</taxon>
        <taxon>Pleurodelinae</taxon>
        <taxon>Pleurodeles</taxon>
    </lineage>
</organism>
<protein>
    <submittedName>
        <fullName evidence="3">Uncharacterized protein</fullName>
    </submittedName>
</protein>
<evidence type="ECO:0000313" key="3">
    <source>
        <dbReference type="EMBL" id="KAJ1193551.1"/>
    </source>
</evidence>
<evidence type="ECO:0000313" key="4">
    <source>
        <dbReference type="Proteomes" id="UP001066276"/>
    </source>
</evidence>
<reference evidence="3" key="1">
    <citation type="journal article" date="2022" name="bioRxiv">
        <title>Sequencing and chromosome-scale assembly of the giantPleurodeles waltlgenome.</title>
        <authorList>
            <person name="Brown T."/>
            <person name="Elewa A."/>
            <person name="Iarovenko S."/>
            <person name="Subramanian E."/>
            <person name="Araus A.J."/>
            <person name="Petzold A."/>
            <person name="Susuki M."/>
            <person name="Suzuki K.-i.T."/>
            <person name="Hayashi T."/>
            <person name="Toyoda A."/>
            <person name="Oliveira C."/>
            <person name="Osipova E."/>
            <person name="Leigh N.D."/>
            <person name="Simon A."/>
            <person name="Yun M.H."/>
        </authorList>
    </citation>
    <scope>NUCLEOTIDE SEQUENCE</scope>
    <source>
        <strain evidence="3">20211129_DDA</strain>
        <tissue evidence="3">Liver</tissue>
    </source>
</reference>
<dbReference type="Proteomes" id="UP001066276">
    <property type="component" value="Chromosome 2_2"/>
</dbReference>
<feature type="coiled-coil region" evidence="1">
    <location>
        <begin position="36"/>
        <end position="63"/>
    </location>
</feature>
<comment type="caution">
    <text evidence="3">The sequence shown here is derived from an EMBL/GenBank/DDBJ whole genome shotgun (WGS) entry which is preliminary data.</text>
</comment>
<gene>
    <name evidence="3" type="ORF">NDU88_002848</name>
</gene>
<evidence type="ECO:0000256" key="2">
    <source>
        <dbReference type="SAM" id="MobiDB-lite"/>
    </source>
</evidence>
<feature type="compositionally biased region" description="Basic and acidic residues" evidence="2">
    <location>
        <begin position="165"/>
        <end position="197"/>
    </location>
</feature>
<keyword evidence="4" id="KW-1185">Reference proteome</keyword>
<dbReference type="AlphaFoldDB" id="A0AAV7UYJ0"/>
<dbReference type="EMBL" id="JANPWB010000004">
    <property type="protein sequence ID" value="KAJ1193551.1"/>
    <property type="molecule type" value="Genomic_DNA"/>
</dbReference>
<accession>A0AAV7UYJ0</accession>
<sequence>MKNLVFPTYEDLDEEALKDWEDNLQNTSFNMMRILIKHTDKKVAKLQSEIEILEKEIDEIPQKDLVDKNYEILNKILEDYQIYLHDKKLRKVKRDHLDYKLGRIDTFAQKYDNVKVSGSGNNLDTLTSEIDFSSGSSMSSLDSSISKESGSSKQIPHSSSNILVEMERLRLGTKTNRRETRLEGVGDNGEKGSEKQGVRTRSKKE</sequence>
<evidence type="ECO:0000256" key="1">
    <source>
        <dbReference type="SAM" id="Coils"/>
    </source>
</evidence>
<feature type="compositionally biased region" description="Low complexity" evidence="2">
    <location>
        <begin position="133"/>
        <end position="153"/>
    </location>
</feature>
<name>A0AAV7UYJ0_PLEWA</name>
<proteinExistence type="predicted"/>